<keyword evidence="2" id="KW-1003">Cell membrane</keyword>
<sequence length="357" mass="38578">MKPELEPNIQSESPNTSNNKFISWFKQKWSNDPLFSILIALIIMVILQTLTLGFDYPSFGEWFQAWTNNWINILRNNAAIGIVALGMTFVIMTGGIDLSVGSTLVITGAFAMYLLDTGAQGILGGIGITGVPAIILTIILVMGFGYLLGSIIGVSITKGMVPPFIATLGAMMIFRSVTQHFTQGYNTSVPVEFLQISSFKIGNLMIMPIIYWAIIAMILYYVSKKTIFGRQIIAVGSNEKAAKLSGVNVNRVKLRVYGLMGLLVSIAAIIQVSRIGSMDFSNAGRGMEMDAIAAAVVGGTNMLGGRGFILGTVYGMLIIAVMNNLLNLFGVPPFLREAFKGVIVIVAVLLQRKEKSA</sequence>
<gene>
    <name evidence="7" type="ORF">GCM10008025_06580</name>
</gene>
<keyword evidence="8" id="KW-1185">Reference proteome</keyword>
<evidence type="ECO:0000256" key="2">
    <source>
        <dbReference type="ARBA" id="ARBA00022475"/>
    </source>
</evidence>
<dbReference type="GO" id="GO:0005886">
    <property type="term" value="C:plasma membrane"/>
    <property type="evidence" value="ECO:0007669"/>
    <property type="project" value="UniProtKB-SubCell"/>
</dbReference>
<reference evidence="7" key="2">
    <citation type="submission" date="2020-09" db="EMBL/GenBank/DDBJ databases">
        <authorList>
            <person name="Sun Q."/>
            <person name="Zhou Y."/>
        </authorList>
    </citation>
    <scope>NUCLEOTIDE SEQUENCE</scope>
    <source>
        <strain evidence="7">CGMCC 1.12408</strain>
    </source>
</reference>
<feature type="transmembrane region" description="Helical" evidence="6">
    <location>
        <begin position="121"/>
        <end position="148"/>
    </location>
</feature>
<keyword evidence="3 6" id="KW-0812">Transmembrane</keyword>
<protein>
    <submittedName>
        <fullName evidence="7">Ribose ABC transporter permease</fullName>
    </submittedName>
</protein>
<dbReference type="Proteomes" id="UP000613512">
    <property type="component" value="Unassembled WGS sequence"/>
</dbReference>
<evidence type="ECO:0000256" key="5">
    <source>
        <dbReference type="ARBA" id="ARBA00023136"/>
    </source>
</evidence>
<dbReference type="PANTHER" id="PTHR32196">
    <property type="entry name" value="ABC TRANSPORTER PERMEASE PROTEIN YPHD-RELATED-RELATED"/>
    <property type="match status" value="1"/>
</dbReference>
<dbReference type="AlphaFoldDB" id="A0A916W4S2"/>
<organism evidence="7 8">
    <name type="scientific">Ornithinibacillus halotolerans</name>
    <dbReference type="NCBI Taxonomy" id="1274357"/>
    <lineage>
        <taxon>Bacteria</taxon>
        <taxon>Bacillati</taxon>
        <taxon>Bacillota</taxon>
        <taxon>Bacilli</taxon>
        <taxon>Bacillales</taxon>
        <taxon>Bacillaceae</taxon>
        <taxon>Ornithinibacillus</taxon>
    </lineage>
</organism>
<comment type="subcellular location">
    <subcellularLocation>
        <location evidence="1">Cell membrane</location>
        <topology evidence="1">Multi-pass membrane protein</topology>
    </subcellularLocation>
</comment>
<dbReference type="RefSeq" id="WP_188383273.1">
    <property type="nucleotide sequence ID" value="NZ_BMEY01000003.1"/>
</dbReference>
<accession>A0A916W4S2</accession>
<feature type="transmembrane region" description="Helical" evidence="6">
    <location>
        <begin position="307"/>
        <end position="326"/>
    </location>
</feature>
<feature type="transmembrane region" description="Helical" evidence="6">
    <location>
        <begin position="254"/>
        <end position="272"/>
    </location>
</feature>
<reference evidence="7" key="1">
    <citation type="journal article" date="2014" name="Int. J. Syst. Evol. Microbiol.">
        <title>Complete genome sequence of Corynebacterium casei LMG S-19264T (=DSM 44701T), isolated from a smear-ripened cheese.</title>
        <authorList>
            <consortium name="US DOE Joint Genome Institute (JGI-PGF)"/>
            <person name="Walter F."/>
            <person name="Albersmeier A."/>
            <person name="Kalinowski J."/>
            <person name="Ruckert C."/>
        </authorList>
    </citation>
    <scope>NUCLEOTIDE SEQUENCE</scope>
    <source>
        <strain evidence="7">CGMCC 1.12408</strain>
    </source>
</reference>
<name>A0A916W4S2_9BACI</name>
<feature type="transmembrane region" description="Helical" evidence="6">
    <location>
        <begin position="74"/>
        <end position="91"/>
    </location>
</feature>
<dbReference type="InterPro" id="IPR001851">
    <property type="entry name" value="ABC_transp_permease"/>
</dbReference>
<evidence type="ECO:0000256" key="4">
    <source>
        <dbReference type="ARBA" id="ARBA00022989"/>
    </source>
</evidence>
<evidence type="ECO:0000256" key="3">
    <source>
        <dbReference type="ARBA" id="ARBA00022692"/>
    </source>
</evidence>
<evidence type="ECO:0000256" key="6">
    <source>
        <dbReference type="SAM" id="Phobius"/>
    </source>
</evidence>
<evidence type="ECO:0000256" key="1">
    <source>
        <dbReference type="ARBA" id="ARBA00004651"/>
    </source>
</evidence>
<dbReference type="GO" id="GO:0022857">
    <property type="term" value="F:transmembrane transporter activity"/>
    <property type="evidence" value="ECO:0007669"/>
    <property type="project" value="InterPro"/>
</dbReference>
<dbReference type="CDD" id="cd06579">
    <property type="entry name" value="TM_PBP1_transp_AraH_like"/>
    <property type="match status" value="1"/>
</dbReference>
<dbReference type="EMBL" id="BMEY01000003">
    <property type="protein sequence ID" value="GGA65454.1"/>
    <property type="molecule type" value="Genomic_DNA"/>
</dbReference>
<dbReference type="PANTHER" id="PTHR32196:SF72">
    <property type="entry name" value="RIBOSE IMPORT PERMEASE PROTEIN RBSC"/>
    <property type="match status" value="1"/>
</dbReference>
<evidence type="ECO:0000313" key="8">
    <source>
        <dbReference type="Proteomes" id="UP000613512"/>
    </source>
</evidence>
<proteinExistence type="predicted"/>
<dbReference type="Pfam" id="PF02653">
    <property type="entry name" value="BPD_transp_2"/>
    <property type="match status" value="1"/>
</dbReference>
<evidence type="ECO:0000313" key="7">
    <source>
        <dbReference type="EMBL" id="GGA65454.1"/>
    </source>
</evidence>
<feature type="transmembrane region" description="Helical" evidence="6">
    <location>
        <begin position="98"/>
        <end position="115"/>
    </location>
</feature>
<feature type="transmembrane region" description="Helical" evidence="6">
    <location>
        <begin position="201"/>
        <end position="222"/>
    </location>
</feature>
<comment type="caution">
    <text evidence="7">The sequence shown here is derived from an EMBL/GenBank/DDBJ whole genome shotgun (WGS) entry which is preliminary data.</text>
</comment>
<keyword evidence="4 6" id="KW-1133">Transmembrane helix</keyword>
<feature type="transmembrane region" description="Helical" evidence="6">
    <location>
        <begin position="160"/>
        <end position="181"/>
    </location>
</feature>
<keyword evidence="5 6" id="KW-0472">Membrane</keyword>
<feature type="transmembrane region" description="Helical" evidence="6">
    <location>
        <begin position="34"/>
        <end position="54"/>
    </location>
</feature>